<reference evidence="21" key="1">
    <citation type="submission" date="2021-01" db="EMBL/GenBank/DDBJ databases">
        <authorList>
            <person name="Corre E."/>
            <person name="Pelletier E."/>
            <person name="Niang G."/>
            <person name="Scheremetjew M."/>
            <person name="Finn R."/>
            <person name="Kale V."/>
            <person name="Holt S."/>
            <person name="Cochrane G."/>
            <person name="Meng A."/>
            <person name="Brown T."/>
            <person name="Cohen L."/>
        </authorList>
    </citation>
    <scope>NUCLEOTIDE SEQUENCE</scope>
    <source>
        <strain evidence="21">Pop2</strain>
    </source>
</reference>
<dbReference type="Pfam" id="PF08326">
    <property type="entry name" value="ACC_central"/>
    <property type="match status" value="1"/>
</dbReference>
<evidence type="ECO:0000256" key="13">
    <source>
        <dbReference type="ARBA" id="ARBA00048600"/>
    </source>
</evidence>
<proteinExistence type="predicted"/>
<dbReference type="UniPathway" id="UPA00655">
    <property type="reaction ID" value="UER00711"/>
</dbReference>
<accession>A0A7S2A5P2</accession>
<dbReference type="InterPro" id="IPR001882">
    <property type="entry name" value="Biotin_BS"/>
</dbReference>
<evidence type="ECO:0000313" key="21">
    <source>
        <dbReference type="EMBL" id="CAD9358473.1"/>
    </source>
</evidence>
<dbReference type="FunFam" id="3.30.1490.20:FF:000003">
    <property type="entry name" value="acetyl-CoA carboxylase isoform X1"/>
    <property type="match status" value="1"/>
</dbReference>
<dbReference type="PROSITE" id="PS00867">
    <property type="entry name" value="CPSASE_2"/>
    <property type="match status" value="1"/>
</dbReference>
<dbReference type="Gene3D" id="3.30.470.20">
    <property type="entry name" value="ATP-grasp fold, B domain"/>
    <property type="match status" value="1"/>
</dbReference>
<keyword evidence="8" id="KW-0443">Lipid metabolism</keyword>
<dbReference type="InterPro" id="IPR049076">
    <property type="entry name" value="ACCA"/>
</dbReference>
<evidence type="ECO:0000256" key="7">
    <source>
        <dbReference type="ARBA" id="ARBA00022840"/>
    </source>
</evidence>
<dbReference type="InterPro" id="IPR049074">
    <property type="entry name" value="ACCA_BT"/>
</dbReference>
<evidence type="ECO:0000256" key="4">
    <source>
        <dbReference type="ARBA" id="ARBA00022598"/>
    </source>
</evidence>
<evidence type="ECO:0000259" key="20">
    <source>
        <dbReference type="PROSITE" id="PS50989"/>
    </source>
</evidence>
<name>A0A7S2A5P2_9STRA</name>
<dbReference type="InterPro" id="IPR005482">
    <property type="entry name" value="Biotin_COase_C"/>
</dbReference>
<evidence type="ECO:0008006" key="22">
    <source>
        <dbReference type="Google" id="ProtNLM"/>
    </source>
</evidence>
<feature type="domain" description="CoA carboxyltransferase N-terminal" evidence="19">
    <location>
        <begin position="1554"/>
        <end position="1916"/>
    </location>
</feature>
<dbReference type="Gene3D" id="2.40.50.100">
    <property type="match status" value="1"/>
</dbReference>
<dbReference type="GO" id="GO:0006633">
    <property type="term" value="P:fatty acid biosynthetic process"/>
    <property type="evidence" value="ECO:0007669"/>
    <property type="project" value="UniProtKB-KW"/>
</dbReference>
<dbReference type="PROSITE" id="PS50975">
    <property type="entry name" value="ATP_GRASP"/>
    <property type="match status" value="1"/>
</dbReference>
<keyword evidence="11" id="KW-0511">Multifunctional enzyme</keyword>
<keyword evidence="6" id="KW-0276">Fatty acid metabolism</keyword>
<dbReference type="Gene3D" id="3.30.1490.20">
    <property type="entry name" value="ATP-grasp fold, A domain"/>
    <property type="match status" value="1"/>
</dbReference>
<dbReference type="InterPro" id="IPR011763">
    <property type="entry name" value="COA_CT_C"/>
</dbReference>
<dbReference type="Pfam" id="PF01039">
    <property type="entry name" value="Carboxyl_trans"/>
    <property type="match status" value="1"/>
</dbReference>
<dbReference type="InterPro" id="IPR034733">
    <property type="entry name" value="AcCoA_carboxyl_beta"/>
</dbReference>
<dbReference type="InterPro" id="IPR013815">
    <property type="entry name" value="ATP_grasp_subdomain_1"/>
</dbReference>
<evidence type="ECO:0000256" key="14">
    <source>
        <dbReference type="PROSITE-ProRule" id="PRU00409"/>
    </source>
</evidence>
<dbReference type="InterPro" id="IPR011761">
    <property type="entry name" value="ATP-grasp"/>
</dbReference>
<dbReference type="FunFam" id="2.40.50.100:FF:000005">
    <property type="entry name" value="Acetyl-CoA carboxylase 1"/>
    <property type="match status" value="1"/>
</dbReference>
<evidence type="ECO:0000256" key="5">
    <source>
        <dbReference type="ARBA" id="ARBA00022741"/>
    </source>
</evidence>
<dbReference type="Pfam" id="PF00289">
    <property type="entry name" value="Biotin_carb_N"/>
    <property type="match status" value="1"/>
</dbReference>
<dbReference type="PROSITE" id="PS50980">
    <property type="entry name" value="COA_CT_NTER"/>
    <property type="match status" value="1"/>
</dbReference>
<comment type="cofactor">
    <cofactor evidence="1">
        <name>biotin</name>
        <dbReference type="ChEBI" id="CHEBI:57586"/>
    </cofactor>
</comment>
<comment type="catalytic activity">
    <reaction evidence="12">
        <text>hydrogencarbonate + acetyl-CoA + ATP = malonyl-CoA + ADP + phosphate + H(+)</text>
        <dbReference type="Rhea" id="RHEA:11308"/>
        <dbReference type="ChEBI" id="CHEBI:15378"/>
        <dbReference type="ChEBI" id="CHEBI:17544"/>
        <dbReference type="ChEBI" id="CHEBI:30616"/>
        <dbReference type="ChEBI" id="CHEBI:43474"/>
        <dbReference type="ChEBI" id="CHEBI:57288"/>
        <dbReference type="ChEBI" id="CHEBI:57384"/>
        <dbReference type="ChEBI" id="CHEBI:456216"/>
        <dbReference type="EC" id="6.4.1.2"/>
    </reaction>
</comment>
<dbReference type="SUPFAM" id="SSF51230">
    <property type="entry name" value="Single hybrid motif"/>
    <property type="match status" value="1"/>
</dbReference>
<evidence type="ECO:0000259" key="17">
    <source>
        <dbReference type="PROSITE" id="PS50975"/>
    </source>
</evidence>
<dbReference type="FunFam" id="3.90.226.10:FF:000010">
    <property type="entry name" value="acetyl-CoA carboxylase isoform X2"/>
    <property type="match status" value="1"/>
</dbReference>
<dbReference type="InterPro" id="IPR011762">
    <property type="entry name" value="COA_CT_N"/>
</dbReference>
<keyword evidence="10" id="KW-0092">Biotin</keyword>
<keyword evidence="4" id="KW-0436">Ligase</keyword>
<dbReference type="PROSITE" id="PS00866">
    <property type="entry name" value="CPSASE_1"/>
    <property type="match status" value="1"/>
</dbReference>
<keyword evidence="5 14" id="KW-0547">Nucleotide-binding</keyword>
<evidence type="ECO:0000259" key="18">
    <source>
        <dbReference type="PROSITE" id="PS50979"/>
    </source>
</evidence>
<dbReference type="SUPFAM" id="SSF51246">
    <property type="entry name" value="Rudiment single hybrid motif"/>
    <property type="match status" value="1"/>
</dbReference>
<dbReference type="Pfam" id="PF02785">
    <property type="entry name" value="Biotin_carb_C"/>
    <property type="match status" value="1"/>
</dbReference>
<comment type="catalytic activity">
    <reaction evidence="13">
        <text>N(6)-biotinyl-L-lysyl-[protein] + hydrogencarbonate + ATP = N(6)-carboxybiotinyl-L-lysyl-[protein] + ADP + phosphate + H(+)</text>
        <dbReference type="Rhea" id="RHEA:13501"/>
        <dbReference type="Rhea" id="RHEA-COMP:10505"/>
        <dbReference type="Rhea" id="RHEA-COMP:10506"/>
        <dbReference type="ChEBI" id="CHEBI:15378"/>
        <dbReference type="ChEBI" id="CHEBI:17544"/>
        <dbReference type="ChEBI" id="CHEBI:30616"/>
        <dbReference type="ChEBI" id="CHEBI:43474"/>
        <dbReference type="ChEBI" id="CHEBI:83144"/>
        <dbReference type="ChEBI" id="CHEBI:83145"/>
        <dbReference type="ChEBI" id="CHEBI:456216"/>
        <dbReference type="EC" id="6.3.4.14"/>
    </reaction>
</comment>
<dbReference type="GO" id="GO:0003989">
    <property type="term" value="F:acetyl-CoA carboxylase activity"/>
    <property type="evidence" value="ECO:0007669"/>
    <property type="project" value="UniProtKB-EC"/>
</dbReference>
<evidence type="ECO:0000256" key="8">
    <source>
        <dbReference type="ARBA" id="ARBA00023098"/>
    </source>
</evidence>
<dbReference type="Gene3D" id="3.40.50.20">
    <property type="match status" value="1"/>
</dbReference>
<evidence type="ECO:0000256" key="1">
    <source>
        <dbReference type="ARBA" id="ARBA00001953"/>
    </source>
</evidence>
<evidence type="ECO:0000256" key="2">
    <source>
        <dbReference type="ARBA" id="ARBA00004956"/>
    </source>
</evidence>
<feature type="domain" description="CoA carboxyltransferase C-terminal" evidence="20">
    <location>
        <begin position="1922"/>
        <end position="2237"/>
    </location>
</feature>
<dbReference type="CDD" id="cd06850">
    <property type="entry name" value="biotinyl_domain"/>
    <property type="match status" value="1"/>
</dbReference>
<dbReference type="InterPro" id="IPR016185">
    <property type="entry name" value="PreATP-grasp_dom_sf"/>
</dbReference>
<evidence type="ECO:0000256" key="9">
    <source>
        <dbReference type="ARBA" id="ARBA00023160"/>
    </source>
</evidence>
<dbReference type="GO" id="GO:0004075">
    <property type="term" value="F:biotin carboxylase activity"/>
    <property type="evidence" value="ECO:0007669"/>
    <property type="project" value="UniProtKB-EC"/>
</dbReference>
<evidence type="ECO:0000259" key="16">
    <source>
        <dbReference type="PROSITE" id="PS50968"/>
    </source>
</evidence>
<dbReference type="InterPro" id="IPR005479">
    <property type="entry name" value="CPAse_ATP-bd"/>
</dbReference>
<protein>
    <recommendedName>
        <fullName evidence="22">Acetyl-CoA carboxylase</fullName>
    </recommendedName>
</protein>
<sequence>MAENEIPIVAEGKSGVKRGSSQNIHRRFPTVASYVSELGGDKGIVIEKVLIANNGVAAIKAIRSIRRWAYDVFGDERKVKFVVMATPEDLRSNAEYIRMGDVIVDVPGGSNNHNYANVTLIVELARLHGVHAVWAGWGHASENPILPDTLANSNPPIKFIGPAGPPMRALGDKIGSTIIAQSAGVPCIGWNGADVEATYDRATGSLPEEAYDKASIANATEAFEAATKIGFPVMIKASEGGGGKGIRMVDNAENVQTAFRQVCGEVPGSPIFIMKLSKNSRHLEVQLLADEYGDAIALNGRDCSVQRRHQKIIEEGPPVAAAPDVWLEMENAAVALAKAVGYTNAGTVEYLYSEEEKKFYFLELNPRLQVEHPVTEMITGANLPAAQLQVAMGIPLRHIPEIRELYGKNRFEDVISDETTMIDFATTKRNDPTKHCIAVRITAENAEAGFKPTSGGIQELNFRSTPNVWGYFSMDSSGAIHEFADSQFGHLFASGDNREQARRNMVLALKELSIRGDISTTVDYISKLIELNDFVDNNIDTSWLDGIIKDNIDGIAEAAPKGSVLRRSTSVAIKSLDDHTYAALGATILAFDRCSSGEEAFLESLGRGQLPPQNLISMVQNVELILNETKYKLVCTRLGPHKFAVAVVGDKEKFVSTNIRVLSDGGYLIDAEGKSHVAYVTSKGDSASGMRMSVGGVSVAFSPDYDPTSLRTDVAGKLVKKLVPDGAHLKKGEPYAEIEVMKMFMPLKVEETGILTWCNNEGATLAPGDLLATLELDNPENVSAAVVFEGCLRVDGLDGAASTMGNNRAHLLFRKALGVLTEGMCGYVLIEDELSDAMENIYKAATDPSLPVFEIDEQLSVLSGRLDANLFQTLSGMVSDFKQKYGDGSQPVAGLRFPASKVEQLISDYSHSIKDPAESVHFSSLTTPLREAAAPYIKSSDAEVVGSERALNSFLQILRNWISVERWFCNDISYADAVENLRKANKESSSSVLNICRSHAQLKATSKIILRIIETIADGSRVESVTGKSPSVVAGAAGLDDALPCLSDIASMGGKAYAEVALAARKLLLHESLHSVEDRKSRVSQAAQELKNAAEKQIPKEVQHLLDENVPLSDVFFSLLNASADAQEEIALAELYARKMYRTYSLRDVKHLVDQRTLKFSFTTKQTKSVFSSTTPMTSMSDLSRALSRSSSLSNLDMTKNESESDLTSLQKSDNIPPNTVRTVLTKIVGKVEDLKDPAAFENVLQSFPQFTMSASKCEAGPINILYFVVQQEVNGTLEEMDAMSKCLQETLEPFHDLLKQADIRRVAFFVQQKDGGDMGQFSPPAVFTYRAQSGFKEDSLFRNIEPSFVYQLDLGRLAKNFSVKRVGVHQTTTSHVHMYKATPRTSALANDKKANKSARVFGRAVSFVDDFSSASCERTLVDAMNAFDLCGSSGEDNHLFMNLESDYEKVTTDPVELEQTFVSILKRHGERVARLGIAEVEIRVLCCVAEGCPPISLRLVASNPTGYVLVMNTYVEAADETGTKGSFKLIGGTKANLACSGDSSWEGMDVTSPYPLTRPFDAQRKAALKASDTLYCYDLPALFEAAVEKQWNDASSKGGIEGGIRAASKPLMVMYTSELVVQKKKGDGSKSWTMKDYLNGDLELVQMSRGAGANDVGMVAWLMILKTVEYPEGRQVILIANDITHKAGSFGTREDVVFKLASEYARERRIPRLYVAANSGARIGLAEGVKKAFKVAFKDPLKPENGFNFIYVTKDDYERFGSSKKEIIAEPVTLDGEEVYKVTDIIGAEPDLGVENLKGSGLIAGETSSAYNDIFTMTIVLGRTVGIGAYLVRLGQRTIQKADTSPIILTGYQALNKLMGVDVYSTNDQLGGPGIMYSNGVSHLVAPDHLQAVSSAIEWLSFVPSVRNGLLPITDIRGIDEIERPIEFTPTAGIPYDPRLLLTGGENDDGVWQSGFFDKGSFTESLSGWAKSVVVGRARLGGIPMGVVATENRTAEAIKPADPADVKGAESITQEAGCVWFPNSAYKTAQAINDFRTEDLPLMIFANWRGFSGGQRDMFDEVLKYGSLIVDAFVAYEQPIFVFIPPFAEIRGGAWVVLDASINASVMEMYATSGSARGGVLEANGAASVKYRTKDLLSTMHRLDDTLKSLDKKLSESTSDDEKKTIKQSINEREQSLIPVYEQIAVQFCELHDTPGRMEAVGVIEKSIEWKEARSFFFWRLRRKLAEFDFRKKIQEASSVGSGFEGMTAIGASALMKTWFIGTPGMTEDMWNADKAVLSWMAQCNQDLERKLLGLRKQVVIQEVVQAMTAGGATAEIGTAGIVEGICQVYQTMSMNDKEKLKKMLKEAIDL</sequence>
<evidence type="ECO:0000256" key="10">
    <source>
        <dbReference type="ARBA" id="ARBA00023267"/>
    </source>
</evidence>
<evidence type="ECO:0000256" key="12">
    <source>
        <dbReference type="ARBA" id="ARBA00048065"/>
    </source>
</evidence>
<dbReference type="InterPro" id="IPR011054">
    <property type="entry name" value="Rudment_hybrid_motif"/>
</dbReference>
<dbReference type="Pfam" id="PF21385">
    <property type="entry name" value="ACCA_BT"/>
    <property type="match status" value="1"/>
</dbReference>
<evidence type="ECO:0000259" key="19">
    <source>
        <dbReference type="PROSITE" id="PS50980"/>
    </source>
</evidence>
<dbReference type="GO" id="GO:0046872">
    <property type="term" value="F:metal ion binding"/>
    <property type="evidence" value="ECO:0007669"/>
    <property type="project" value="InterPro"/>
</dbReference>
<evidence type="ECO:0000256" key="15">
    <source>
        <dbReference type="SAM" id="MobiDB-lite"/>
    </source>
</evidence>
<evidence type="ECO:0000256" key="3">
    <source>
        <dbReference type="ARBA" id="ARBA00022516"/>
    </source>
</evidence>
<feature type="domain" description="ATP-grasp" evidence="17">
    <location>
        <begin position="200"/>
        <end position="392"/>
    </location>
</feature>
<dbReference type="SUPFAM" id="SSF52096">
    <property type="entry name" value="ClpP/crotonase"/>
    <property type="match status" value="2"/>
</dbReference>
<dbReference type="SUPFAM" id="SSF56059">
    <property type="entry name" value="Glutathione synthetase ATP-binding domain-like"/>
    <property type="match status" value="1"/>
</dbReference>
<feature type="region of interest" description="Disordered" evidence="15">
    <location>
        <begin position="1192"/>
        <end position="1214"/>
    </location>
</feature>
<dbReference type="EMBL" id="HBGN01039907">
    <property type="protein sequence ID" value="CAD9358473.1"/>
    <property type="molecule type" value="Transcribed_RNA"/>
</dbReference>
<dbReference type="PANTHER" id="PTHR45728">
    <property type="entry name" value="ACETYL-COA CARBOXYLASE, ISOFORM A"/>
    <property type="match status" value="1"/>
</dbReference>
<dbReference type="PROSITE" id="PS50968">
    <property type="entry name" value="BIOTINYL_LIPOYL"/>
    <property type="match status" value="1"/>
</dbReference>
<dbReference type="InterPro" id="IPR011764">
    <property type="entry name" value="Biotin_carboxylation_dom"/>
</dbReference>
<dbReference type="PANTHER" id="PTHR45728:SF3">
    <property type="entry name" value="ACETYL-COA CARBOXYLASE"/>
    <property type="match status" value="1"/>
</dbReference>
<dbReference type="PROSITE" id="PS50989">
    <property type="entry name" value="COA_CT_CTER"/>
    <property type="match status" value="1"/>
</dbReference>
<evidence type="ECO:0000256" key="6">
    <source>
        <dbReference type="ARBA" id="ARBA00022832"/>
    </source>
</evidence>
<comment type="pathway">
    <text evidence="2">Lipid metabolism; malonyl-CoA biosynthesis; malonyl-CoA from acetyl-CoA: step 1/1.</text>
</comment>
<dbReference type="Gene3D" id="3.90.1770.10">
    <property type="entry name" value="PreATP-grasp domain"/>
    <property type="match status" value="1"/>
</dbReference>
<dbReference type="GO" id="GO:2001295">
    <property type="term" value="P:malonyl-CoA biosynthetic process"/>
    <property type="evidence" value="ECO:0007669"/>
    <property type="project" value="UniProtKB-UniPathway"/>
</dbReference>
<dbReference type="PROSITE" id="PS00188">
    <property type="entry name" value="BIOTIN"/>
    <property type="match status" value="1"/>
</dbReference>
<dbReference type="Pfam" id="PF02786">
    <property type="entry name" value="CPSase_L_D2"/>
    <property type="match status" value="1"/>
</dbReference>
<dbReference type="Gene3D" id="3.90.226.10">
    <property type="entry name" value="2-enoyl-CoA Hydratase, Chain A, domain 1"/>
    <property type="match status" value="2"/>
</dbReference>
<dbReference type="Pfam" id="PF00364">
    <property type="entry name" value="Biotin_lipoyl"/>
    <property type="match status" value="1"/>
</dbReference>
<dbReference type="Gene3D" id="2.40.460.10">
    <property type="entry name" value="Biotin dependent carboxylase carboxyltransferase"/>
    <property type="match status" value="1"/>
</dbReference>
<dbReference type="InterPro" id="IPR000089">
    <property type="entry name" value="Biotin_lipoyl"/>
</dbReference>
<dbReference type="SUPFAM" id="SSF52440">
    <property type="entry name" value="PreATP-grasp domain"/>
    <property type="match status" value="1"/>
</dbReference>
<dbReference type="InterPro" id="IPR013537">
    <property type="entry name" value="AcCoA_COase_cen"/>
</dbReference>
<dbReference type="PROSITE" id="PS50979">
    <property type="entry name" value="BC"/>
    <property type="match status" value="1"/>
</dbReference>
<dbReference type="SMART" id="SM00878">
    <property type="entry name" value="Biotin_carb_C"/>
    <property type="match status" value="1"/>
</dbReference>
<dbReference type="InterPro" id="IPR011053">
    <property type="entry name" value="Single_hybrid_motif"/>
</dbReference>
<dbReference type="InterPro" id="IPR005481">
    <property type="entry name" value="BC-like_N"/>
</dbReference>
<evidence type="ECO:0000256" key="11">
    <source>
        <dbReference type="ARBA" id="ARBA00023268"/>
    </source>
</evidence>
<gene>
    <name evidence="21" type="ORF">DBRI1063_LOCUS25545</name>
</gene>
<dbReference type="InterPro" id="IPR029045">
    <property type="entry name" value="ClpP/crotonase-like_dom_sf"/>
</dbReference>
<keyword evidence="9" id="KW-0275">Fatty acid biosynthesis</keyword>
<organism evidence="21">
    <name type="scientific">Ditylum brightwellii</name>
    <dbReference type="NCBI Taxonomy" id="49249"/>
    <lineage>
        <taxon>Eukaryota</taxon>
        <taxon>Sar</taxon>
        <taxon>Stramenopiles</taxon>
        <taxon>Ochrophyta</taxon>
        <taxon>Bacillariophyta</taxon>
        <taxon>Mediophyceae</taxon>
        <taxon>Lithodesmiophycidae</taxon>
        <taxon>Lithodesmiales</taxon>
        <taxon>Lithodesmiaceae</taxon>
        <taxon>Ditylum</taxon>
    </lineage>
</organism>
<feature type="domain" description="Biotin carboxylation" evidence="18">
    <location>
        <begin position="45"/>
        <end position="549"/>
    </location>
</feature>
<dbReference type="GO" id="GO:0005524">
    <property type="term" value="F:ATP binding"/>
    <property type="evidence" value="ECO:0007669"/>
    <property type="project" value="UniProtKB-UniRule"/>
</dbReference>
<keyword evidence="7 14" id="KW-0067">ATP-binding</keyword>
<keyword evidence="3" id="KW-0444">Lipid biosynthesis</keyword>
<feature type="domain" description="Lipoyl-binding" evidence="16">
    <location>
        <begin position="701"/>
        <end position="775"/>
    </location>
</feature>